<keyword evidence="2" id="KW-0325">Glycoprotein</keyword>
<dbReference type="InterPro" id="IPR008972">
    <property type="entry name" value="Cupredoxin"/>
</dbReference>
<name>A0AAQ3UKT6_PASNO</name>
<feature type="chain" id="PRO_5042850690" description="Phytocyanin domain-containing protein" evidence="3">
    <location>
        <begin position="26"/>
        <end position="136"/>
    </location>
</feature>
<evidence type="ECO:0000313" key="5">
    <source>
        <dbReference type="EMBL" id="WVZ91029.1"/>
    </source>
</evidence>
<proteinExistence type="predicted"/>
<sequence length="136" mass="13918">MGKRGSCSALLLVLALGFTLLVCSAAETYVVGDSKGWGFSVSYDSWSAGKTFAVGDTLVFNSPAGVHNVVAVNASEYRSCKASTTAAADAAPSTAAAADATAISTTRFELKRGVNYFISDVPGHCAAGMKLRVVAN</sequence>
<reference evidence="5 6" key="1">
    <citation type="submission" date="2024-02" db="EMBL/GenBank/DDBJ databases">
        <title>High-quality chromosome-scale genome assembly of Pensacola bahiagrass (Paspalum notatum Flugge var. saurae).</title>
        <authorList>
            <person name="Vega J.M."/>
            <person name="Podio M."/>
            <person name="Orjuela J."/>
            <person name="Siena L.A."/>
            <person name="Pessino S.C."/>
            <person name="Combes M.C."/>
            <person name="Mariac C."/>
            <person name="Albertini E."/>
            <person name="Pupilli F."/>
            <person name="Ortiz J.P.A."/>
            <person name="Leblanc O."/>
        </authorList>
    </citation>
    <scope>NUCLEOTIDE SEQUENCE [LARGE SCALE GENOMIC DNA]</scope>
    <source>
        <strain evidence="5">R1</strain>
        <tissue evidence="5">Leaf</tissue>
    </source>
</reference>
<dbReference type="EMBL" id="CP144752">
    <property type="protein sequence ID" value="WVZ91029.1"/>
    <property type="molecule type" value="Genomic_DNA"/>
</dbReference>
<evidence type="ECO:0000256" key="3">
    <source>
        <dbReference type="SAM" id="SignalP"/>
    </source>
</evidence>
<feature type="signal peptide" evidence="3">
    <location>
        <begin position="1"/>
        <end position="25"/>
    </location>
</feature>
<keyword evidence="3" id="KW-0732">Signal</keyword>
<gene>
    <name evidence="5" type="ORF">U9M48_037262</name>
</gene>
<dbReference type="PROSITE" id="PS51485">
    <property type="entry name" value="PHYTOCYANIN"/>
    <property type="match status" value="1"/>
</dbReference>
<organism evidence="5 6">
    <name type="scientific">Paspalum notatum var. saurae</name>
    <dbReference type="NCBI Taxonomy" id="547442"/>
    <lineage>
        <taxon>Eukaryota</taxon>
        <taxon>Viridiplantae</taxon>
        <taxon>Streptophyta</taxon>
        <taxon>Embryophyta</taxon>
        <taxon>Tracheophyta</taxon>
        <taxon>Spermatophyta</taxon>
        <taxon>Magnoliopsida</taxon>
        <taxon>Liliopsida</taxon>
        <taxon>Poales</taxon>
        <taxon>Poaceae</taxon>
        <taxon>PACMAD clade</taxon>
        <taxon>Panicoideae</taxon>
        <taxon>Andropogonodae</taxon>
        <taxon>Paspaleae</taxon>
        <taxon>Paspalinae</taxon>
        <taxon>Paspalum</taxon>
    </lineage>
</organism>
<evidence type="ECO:0000259" key="4">
    <source>
        <dbReference type="PROSITE" id="PS51485"/>
    </source>
</evidence>
<dbReference type="CDD" id="cd04216">
    <property type="entry name" value="Phytocyanin"/>
    <property type="match status" value="1"/>
</dbReference>
<dbReference type="Gene3D" id="2.60.40.420">
    <property type="entry name" value="Cupredoxins - blue copper proteins"/>
    <property type="match status" value="1"/>
</dbReference>
<dbReference type="GO" id="GO:0005886">
    <property type="term" value="C:plasma membrane"/>
    <property type="evidence" value="ECO:0007669"/>
    <property type="project" value="TreeGrafter"/>
</dbReference>
<evidence type="ECO:0000256" key="1">
    <source>
        <dbReference type="ARBA" id="ARBA00023157"/>
    </source>
</evidence>
<dbReference type="Pfam" id="PF02298">
    <property type="entry name" value="Cu_bind_like"/>
    <property type="match status" value="1"/>
</dbReference>
<dbReference type="InterPro" id="IPR003245">
    <property type="entry name" value="Phytocyanin_dom"/>
</dbReference>
<evidence type="ECO:0000256" key="2">
    <source>
        <dbReference type="ARBA" id="ARBA00023180"/>
    </source>
</evidence>
<dbReference type="Proteomes" id="UP001341281">
    <property type="component" value="Chromosome 08"/>
</dbReference>
<feature type="domain" description="Phytocyanin" evidence="4">
    <location>
        <begin position="27"/>
        <end position="136"/>
    </location>
</feature>
<keyword evidence="6" id="KW-1185">Reference proteome</keyword>
<dbReference type="PANTHER" id="PTHR33021">
    <property type="entry name" value="BLUE COPPER PROTEIN"/>
    <property type="match status" value="1"/>
</dbReference>
<evidence type="ECO:0000313" key="6">
    <source>
        <dbReference type="Proteomes" id="UP001341281"/>
    </source>
</evidence>
<dbReference type="FunFam" id="2.60.40.420:FF:000034">
    <property type="entry name" value="Cupredoxin superfamily protein"/>
    <property type="match status" value="1"/>
</dbReference>
<dbReference type="SUPFAM" id="SSF49503">
    <property type="entry name" value="Cupredoxins"/>
    <property type="match status" value="1"/>
</dbReference>
<accession>A0AAQ3UKT6</accession>
<dbReference type="GO" id="GO:0009055">
    <property type="term" value="F:electron transfer activity"/>
    <property type="evidence" value="ECO:0007669"/>
    <property type="project" value="InterPro"/>
</dbReference>
<keyword evidence="1" id="KW-1015">Disulfide bond</keyword>
<dbReference type="PANTHER" id="PTHR33021:SF520">
    <property type="entry name" value="OS11G0428800 PROTEIN"/>
    <property type="match status" value="1"/>
</dbReference>
<protein>
    <recommendedName>
        <fullName evidence="4">Phytocyanin domain-containing protein</fullName>
    </recommendedName>
</protein>
<dbReference type="AlphaFoldDB" id="A0AAQ3UKT6"/>
<dbReference type="InterPro" id="IPR039391">
    <property type="entry name" value="Phytocyanin-like"/>
</dbReference>